<reference evidence="8 9" key="1">
    <citation type="submission" date="2019-05" db="EMBL/GenBank/DDBJ databases">
        <authorList>
            <person name="Qu J.-H."/>
        </authorList>
    </citation>
    <scope>NUCLEOTIDE SEQUENCE [LARGE SCALE GENOMIC DNA]</scope>
    <source>
        <strain evidence="8 9">T17</strain>
    </source>
</reference>
<dbReference type="CDD" id="cd00082">
    <property type="entry name" value="HisKA"/>
    <property type="match status" value="1"/>
</dbReference>
<dbReference type="InterPro" id="IPR019734">
    <property type="entry name" value="TPR_rpt"/>
</dbReference>
<evidence type="ECO:0000313" key="9">
    <source>
        <dbReference type="Proteomes" id="UP000306402"/>
    </source>
</evidence>
<evidence type="ECO:0000256" key="6">
    <source>
        <dbReference type="SAM" id="SignalP"/>
    </source>
</evidence>
<dbReference type="Gene3D" id="3.30.565.10">
    <property type="entry name" value="Histidine kinase-like ATPase, C-terminal domain"/>
    <property type="match status" value="1"/>
</dbReference>
<dbReference type="SMART" id="SM00028">
    <property type="entry name" value="TPR"/>
    <property type="match status" value="5"/>
</dbReference>
<protein>
    <recommendedName>
        <fullName evidence="2">histidine kinase</fullName>
        <ecNumber evidence="2">2.7.13.3</ecNumber>
    </recommendedName>
</protein>
<proteinExistence type="predicted"/>
<feature type="domain" description="Histidine kinase" evidence="7">
    <location>
        <begin position="491"/>
        <end position="698"/>
    </location>
</feature>
<dbReference type="AlphaFoldDB" id="A0A5R9L0U6"/>
<dbReference type="InterPro" id="IPR011990">
    <property type="entry name" value="TPR-like_helical_dom_sf"/>
</dbReference>
<gene>
    <name evidence="8" type="ORF">FEN17_00430</name>
</gene>
<dbReference type="SUPFAM" id="SSF47384">
    <property type="entry name" value="Homodimeric domain of signal transducing histidine kinase"/>
    <property type="match status" value="1"/>
</dbReference>
<dbReference type="EC" id="2.7.13.3" evidence="2"/>
<feature type="coiled-coil region" evidence="4">
    <location>
        <begin position="396"/>
        <end position="432"/>
    </location>
</feature>
<dbReference type="InterPro" id="IPR003661">
    <property type="entry name" value="HisK_dim/P_dom"/>
</dbReference>
<accession>A0A5R9L0U6</accession>
<dbReference type="OrthoDB" id="1269247at2"/>
<dbReference type="PANTHER" id="PTHR43547:SF2">
    <property type="entry name" value="HYBRID SIGNAL TRANSDUCTION HISTIDINE KINASE C"/>
    <property type="match status" value="1"/>
</dbReference>
<evidence type="ECO:0000313" key="8">
    <source>
        <dbReference type="EMBL" id="TLV02143.1"/>
    </source>
</evidence>
<comment type="caution">
    <text evidence="8">The sequence shown here is derived from an EMBL/GenBank/DDBJ whole genome shotgun (WGS) entry which is preliminary data.</text>
</comment>
<keyword evidence="5" id="KW-1133">Transmembrane helix</keyword>
<name>A0A5R9L0U6_9BACT</name>
<keyword evidence="9" id="KW-1185">Reference proteome</keyword>
<keyword evidence="5" id="KW-0472">Membrane</keyword>
<keyword evidence="3" id="KW-0597">Phosphoprotein</keyword>
<evidence type="ECO:0000259" key="7">
    <source>
        <dbReference type="PROSITE" id="PS50109"/>
    </source>
</evidence>
<dbReference type="SUPFAM" id="SSF48452">
    <property type="entry name" value="TPR-like"/>
    <property type="match status" value="3"/>
</dbReference>
<dbReference type="EMBL" id="VCEJ01000002">
    <property type="protein sequence ID" value="TLV02143.1"/>
    <property type="molecule type" value="Genomic_DNA"/>
</dbReference>
<dbReference type="GO" id="GO:0000155">
    <property type="term" value="F:phosphorelay sensor kinase activity"/>
    <property type="evidence" value="ECO:0007669"/>
    <property type="project" value="InterPro"/>
</dbReference>
<feature type="transmembrane region" description="Helical" evidence="5">
    <location>
        <begin position="434"/>
        <end position="454"/>
    </location>
</feature>
<dbReference type="InterPro" id="IPR036890">
    <property type="entry name" value="HATPase_C_sf"/>
</dbReference>
<dbReference type="RefSeq" id="WP_138363352.1">
    <property type="nucleotide sequence ID" value="NZ_VCEJ01000002.1"/>
</dbReference>
<dbReference type="InterPro" id="IPR036097">
    <property type="entry name" value="HisK_dim/P_sf"/>
</dbReference>
<comment type="catalytic activity">
    <reaction evidence="1">
        <text>ATP + protein L-histidine = ADP + protein N-phospho-L-histidine.</text>
        <dbReference type="EC" id="2.7.13.3"/>
    </reaction>
</comment>
<evidence type="ECO:0000256" key="3">
    <source>
        <dbReference type="ARBA" id="ARBA00022553"/>
    </source>
</evidence>
<sequence length="698" mass="79543">MGKTLLLAMLLLTFAQNIYAQQIPDLSKYKTAHQKLEALAYLCDTLNNQEDYAREKVVSRYALSMIPANDYYYLSLFNFNLGVAYEYDGGDDSSLYFHEKSLDFARKAKSPRRIKEALGRLLYIYTNTGGYTAQSKATFKEILGIVDTTRSEREKVGLYVTIANYYSIQGQYENQIKYLLASIEVTKKLIATGKIKDRELVVADIMNLAELYISLNQPDKGISYSLEARGYIVTNKTFLSHHYKDMTDAYLSMSKPEKARVYYDSLTNMAKNDYARGYGNKISVDLSFADFYLQHNKPDSAQIYMTQANQLASKWAGTNLMSQVTYMSGEVFMAQKQYEKALPLLKASETFCEGWDRQIYVSLLQSLARCYAATGKWQQAYEYYEKYAPLRDSLYVEASKKSIADAEALYQNKEKQAQIEIKNLQIDEAKKQRLWLISGVSFLAISLALLAIIYRNKRKNAEILDAKNQEMAQLIHELEEANRTKAKLFSIISHDLRSPINQVYQFLKLQQLNPQLLSEAQKAELNEKIQTATGSLLETMEDLLLWSKTQINQFKADIQPVEVARVTEQCIKLLQLNLVAKQISIIHDVPANVVVETDPYYLQAIVRNLLQNAIKASSEQSQIRLELTEKADQRALAIENPGPAFSQEAYENILAQKDSNQGMNGLGLRLVDELSEKTGLKIRFENPAKDVTRALVIF</sequence>
<evidence type="ECO:0000256" key="1">
    <source>
        <dbReference type="ARBA" id="ARBA00000085"/>
    </source>
</evidence>
<dbReference type="InterPro" id="IPR005467">
    <property type="entry name" value="His_kinase_dom"/>
</dbReference>
<evidence type="ECO:0000256" key="2">
    <source>
        <dbReference type="ARBA" id="ARBA00012438"/>
    </source>
</evidence>
<evidence type="ECO:0000256" key="5">
    <source>
        <dbReference type="SAM" id="Phobius"/>
    </source>
</evidence>
<feature type="signal peptide" evidence="6">
    <location>
        <begin position="1"/>
        <end position="20"/>
    </location>
</feature>
<dbReference type="Pfam" id="PF13176">
    <property type="entry name" value="TPR_7"/>
    <property type="match status" value="1"/>
</dbReference>
<dbReference type="Proteomes" id="UP000306402">
    <property type="component" value="Unassembled WGS sequence"/>
</dbReference>
<keyword evidence="4" id="KW-0175">Coiled coil</keyword>
<keyword evidence="6" id="KW-0732">Signal</keyword>
<dbReference type="Gene3D" id="1.10.287.130">
    <property type="match status" value="1"/>
</dbReference>
<dbReference type="SMART" id="SM00387">
    <property type="entry name" value="HATPase_c"/>
    <property type="match status" value="1"/>
</dbReference>
<dbReference type="SUPFAM" id="SSF55874">
    <property type="entry name" value="ATPase domain of HSP90 chaperone/DNA topoisomerase II/histidine kinase"/>
    <property type="match status" value="1"/>
</dbReference>
<evidence type="ECO:0000256" key="4">
    <source>
        <dbReference type="SAM" id="Coils"/>
    </source>
</evidence>
<dbReference type="PANTHER" id="PTHR43547">
    <property type="entry name" value="TWO-COMPONENT HISTIDINE KINASE"/>
    <property type="match status" value="1"/>
</dbReference>
<dbReference type="Pfam" id="PF02518">
    <property type="entry name" value="HATPase_c"/>
    <property type="match status" value="1"/>
</dbReference>
<dbReference type="PROSITE" id="PS50109">
    <property type="entry name" value="HIS_KIN"/>
    <property type="match status" value="1"/>
</dbReference>
<keyword evidence="5" id="KW-0812">Transmembrane</keyword>
<dbReference type="Gene3D" id="1.25.40.10">
    <property type="entry name" value="Tetratricopeptide repeat domain"/>
    <property type="match status" value="2"/>
</dbReference>
<organism evidence="8 9">
    <name type="scientific">Dyadobacter luticola</name>
    <dbReference type="NCBI Taxonomy" id="1979387"/>
    <lineage>
        <taxon>Bacteria</taxon>
        <taxon>Pseudomonadati</taxon>
        <taxon>Bacteroidota</taxon>
        <taxon>Cytophagia</taxon>
        <taxon>Cytophagales</taxon>
        <taxon>Spirosomataceae</taxon>
        <taxon>Dyadobacter</taxon>
    </lineage>
</organism>
<feature type="chain" id="PRO_5024374378" description="histidine kinase" evidence="6">
    <location>
        <begin position="21"/>
        <end position="698"/>
    </location>
</feature>
<dbReference type="InterPro" id="IPR003594">
    <property type="entry name" value="HATPase_dom"/>
</dbReference>